<comment type="caution">
    <text evidence="4">The sequence shown here is derived from an EMBL/GenBank/DDBJ whole genome shotgun (WGS) entry which is preliminary data.</text>
</comment>
<evidence type="ECO:0000256" key="1">
    <source>
        <dbReference type="SAM" id="MobiDB-lite"/>
    </source>
</evidence>
<accession>A0A4U0TVD2</accession>
<feature type="compositionally biased region" description="Polar residues" evidence="1">
    <location>
        <begin position="595"/>
        <end position="605"/>
    </location>
</feature>
<name>A0A4U0TVD2_9PEZI</name>
<evidence type="ECO:0000259" key="2">
    <source>
        <dbReference type="PROSITE" id="PS50003"/>
    </source>
</evidence>
<dbReference type="InterPro" id="IPR013761">
    <property type="entry name" value="SAM/pointed_sf"/>
</dbReference>
<feature type="region of interest" description="Disordered" evidence="1">
    <location>
        <begin position="563"/>
        <end position="686"/>
    </location>
</feature>
<evidence type="ECO:0000259" key="3">
    <source>
        <dbReference type="PROSITE" id="PS50105"/>
    </source>
</evidence>
<dbReference type="PROSITE" id="PS50105">
    <property type="entry name" value="SAM_DOMAIN"/>
    <property type="match status" value="1"/>
</dbReference>
<dbReference type="PROSITE" id="PS50003">
    <property type="entry name" value="PH_DOMAIN"/>
    <property type="match status" value="1"/>
</dbReference>
<protein>
    <recommendedName>
        <fullName evidence="6">SAM and PH domain-containing protein</fullName>
    </recommendedName>
</protein>
<dbReference type="InterPro" id="IPR001849">
    <property type="entry name" value="PH_domain"/>
</dbReference>
<dbReference type="SMART" id="SM00233">
    <property type="entry name" value="PH"/>
    <property type="match status" value="1"/>
</dbReference>
<dbReference type="Pfam" id="PF07647">
    <property type="entry name" value="SAM_2"/>
    <property type="match status" value="1"/>
</dbReference>
<feature type="region of interest" description="Disordered" evidence="1">
    <location>
        <begin position="386"/>
        <end position="415"/>
    </location>
</feature>
<reference evidence="4 5" key="1">
    <citation type="submission" date="2017-03" db="EMBL/GenBank/DDBJ databases">
        <title>Genomes of endolithic fungi from Antarctica.</title>
        <authorList>
            <person name="Coleine C."/>
            <person name="Masonjones S."/>
            <person name="Stajich J.E."/>
        </authorList>
    </citation>
    <scope>NUCLEOTIDE SEQUENCE [LARGE SCALE GENOMIC DNA]</scope>
    <source>
        <strain evidence="4 5">CCFEE 6315</strain>
    </source>
</reference>
<dbReference type="InterPro" id="IPR001660">
    <property type="entry name" value="SAM"/>
</dbReference>
<dbReference type="InterPro" id="IPR011993">
    <property type="entry name" value="PH-like_dom_sf"/>
</dbReference>
<feature type="compositionally biased region" description="Pro residues" evidence="1">
    <location>
        <begin position="464"/>
        <end position="480"/>
    </location>
</feature>
<feature type="compositionally biased region" description="Polar residues" evidence="1">
    <location>
        <begin position="386"/>
        <end position="405"/>
    </location>
</feature>
<organism evidence="4 5">
    <name type="scientific">Salinomyces thailandicus</name>
    <dbReference type="NCBI Taxonomy" id="706561"/>
    <lineage>
        <taxon>Eukaryota</taxon>
        <taxon>Fungi</taxon>
        <taxon>Dikarya</taxon>
        <taxon>Ascomycota</taxon>
        <taxon>Pezizomycotina</taxon>
        <taxon>Dothideomycetes</taxon>
        <taxon>Dothideomycetidae</taxon>
        <taxon>Mycosphaerellales</taxon>
        <taxon>Teratosphaeriaceae</taxon>
        <taxon>Salinomyces</taxon>
    </lineage>
</organism>
<feature type="domain" description="PH" evidence="2">
    <location>
        <begin position="691"/>
        <end position="846"/>
    </location>
</feature>
<feature type="compositionally biased region" description="Polar residues" evidence="1">
    <location>
        <begin position="70"/>
        <end position="89"/>
    </location>
</feature>
<evidence type="ECO:0000313" key="5">
    <source>
        <dbReference type="Proteomes" id="UP000308549"/>
    </source>
</evidence>
<feature type="region of interest" description="Disordered" evidence="1">
    <location>
        <begin position="245"/>
        <end position="280"/>
    </location>
</feature>
<dbReference type="OrthoDB" id="422827at2759"/>
<evidence type="ECO:0000313" key="4">
    <source>
        <dbReference type="EMBL" id="TKA26290.1"/>
    </source>
</evidence>
<dbReference type="EMBL" id="NAJL01000029">
    <property type="protein sequence ID" value="TKA26290.1"/>
    <property type="molecule type" value="Genomic_DNA"/>
</dbReference>
<feature type="compositionally biased region" description="Acidic residues" evidence="1">
    <location>
        <begin position="38"/>
        <end position="54"/>
    </location>
</feature>
<dbReference type="SUPFAM" id="SSF47769">
    <property type="entry name" value="SAM/Pointed domain"/>
    <property type="match status" value="1"/>
</dbReference>
<dbReference type="CDD" id="cd09535">
    <property type="entry name" value="SAM_BOI-like_fungal"/>
    <property type="match status" value="1"/>
</dbReference>
<gene>
    <name evidence="4" type="ORF">B0A50_05069</name>
</gene>
<evidence type="ECO:0008006" key="6">
    <source>
        <dbReference type="Google" id="ProtNLM"/>
    </source>
</evidence>
<sequence length="864" mass="94474">MNQTTPLEAGDAMSQRTKIQSFLEPRASAARPLSEATEIFDTDFEDDGSEFEDEYSPKGSFETDDRRRSQTTVSSYDEAPTPSSSQSRQPFEIRFKPVEGPRGPHLFRSSQISSSDFSFDHALQMSPLLPKQPLPRAETAFTENTVTPITKQREEDFSIAAAMSQSLLPDDDPHSEIRMWSTQQVIDWMYASNIDGSVIECFEMHDVDGAVLLDLDFEDLKELDILSFGKRHQVWSAMCDLKGEQPNISPQPTPFEDVSRPCTSKARRSPSRNRNVCQSPVDGDAALMEASLGKKRRGRKPRHLDVITPAESVSIVAIEQLLPKPHKCAKGERCAKWRKQQRGLKQLSEENGLGRFPISPMQGGRVFVHGDPGNAPTADNMIPNVRKQQPTPEQHPQHFALQSPTDPFRPNSEAVPSVVASSDILGPGQLPEFALHADVLGQLDRRDPQDNVRQFLNFQHVDSPSPPLNDAPLSPPPPPQRSYSDPIERSTSVPIRFDSNPMFPAQHYQAFPSLQPPNTMPLPRQQIRNLPKLDIPRSSSAAGYRNPNTAAASATSICRSATASPGPMYRLGTPASEMDVPTTAFPIDPVGRGDASQSVPPNMQYRQHAGPPPSRSQSRAVRRPSAGLPAVKEHEVFTPSSTHPRPSLTSRTSDTSTNSSSSSSSPEKNSTRVRDPAHHSPTTKHFGYGADCSHAGWVKKRKTHFLRHEWTDTHARLHGTNLALHSTARLNAARSANLNIDDYTVACSSTASTNKLAAAIKAFHLRGGDKGSSASSNTSAAADATAAAFAFQLIPTARNGGSGGEGVSRRVGVVGAGSGVGKTHHFAVRTQDERIDWMREVMLAKAREQKGRGFEVEVNGVVQA</sequence>
<dbReference type="Gene3D" id="2.30.29.30">
    <property type="entry name" value="Pleckstrin-homology domain (PH domain)/Phosphotyrosine-binding domain (PTB)"/>
    <property type="match status" value="1"/>
</dbReference>
<feature type="region of interest" description="Disordered" evidence="1">
    <location>
        <begin position="1"/>
        <end position="109"/>
    </location>
</feature>
<proteinExistence type="predicted"/>
<dbReference type="Proteomes" id="UP000308549">
    <property type="component" value="Unassembled WGS sequence"/>
</dbReference>
<dbReference type="AlphaFoldDB" id="A0A4U0TVD2"/>
<keyword evidence="5" id="KW-1185">Reference proteome</keyword>
<dbReference type="Gene3D" id="1.10.150.50">
    <property type="entry name" value="Transcription Factor, Ets-1"/>
    <property type="match status" value="1"/>
</dbReference>
<feature type="compositionally biased region" description="Basic and acidic residues" evidence="1">
    <location>
        <begin position="669"/>
        <end position="678"/>
    </location>
</feature>
<feature type="domain" description="SAM" evidence="3">
    <location>
        <begin position="180"/>
        <end position="244"/>
    </location>
</feature>
<feature type="region of interest" description="Disordered" evidence="1">
    <location>
        <begin position="459"/>
        <end position="501"/>
    </location>
</feature>
<dbReference type="SUPFAM" id="SSF50729">
    <property type="entry name" value="PH domain-like"/>
    <property type="match status" value="1"/>
</dbReference>
<feature type="compositionally biased region" description="Low complexity" evidence="1">
    <location>
        <begin position="647"/>
        <end position="665"/>
    </location>
</feature>